<dbReference type="PANTHER" id="PTHR46911:SF1">
    <property type="entry name" value="2-ISOPROPYLMALATE SYNTHASE"/>
    <property type="match status" value="1"/>
</dbReference>
<evidence type="ECO:0000313" key="12">
    <source>
        <dbReference type="EMBL" id="GAA1748388.1"/>
    </source>
</evidence>
<evidence type="ECO:0000259" key="11">
    <source>
        <dbReference type="PROSITE" id="PS50991"/>
    </source>
</evidence>
<dbReference type="CDD" id="cd07942">
    <property type="entry name" value="DRE_TIM_LeuA"/>
    <property type="match status" value="1"/>
</dbReference>
<feature type="binding site" evidence="10">
    <location>
        <position position="40"/>
    </location>
    <ligand>
        <name>Mg(2+)</name>
        <dbReference type="ChEBI" id="CHEBI:18420"/>
    </ligand>
</feature>
<evidence type="ECO:0000256" key="5">
    <source>
        <dbReference type="ARBA" id="ARBA00022430"/>
    </source>
</evidence>
<dbReference type="EC" id="2.3.3.13" evidence="4 10"/>
<evidence type="ECO:0000313" key="13">
    <source>
        <dbReference type="Proteomes" id="UP001500655"/>
    </source>
</evidence>
<dbReference type="InterPro" id="IPR013785">
    <property type="entry name" value="Aldolase_TIM"/>
</dbReference>
<dbReference type="InterPro" id="IPR054692">
    <property type="entry name" value="LeuA-like_post-cat"/>
</dbReference>
<feature type="binding site" evidence="10">
    <location>
        <position position="281"/>
    </location>
    <ligand>
        <name>Mg(2+)</name>
        <dbReference type="ChEBI" id="CHEBI:18420"/>
    </ligand>
</feature>
<dbReference type="EMBL" id="BAAALS010000007">
    <property type="protein sequence ID" value="GAA1748388.1"/>
    <property type="molecule type" value="Genomic_DNA"/>
</dbReference>
<evidence type="ECO:0000256" key="6">
    <source>
        <dbReference type="ARBA" id="ARBA00022605"/>
    </source>
</evidence>
<evidence type="ECO:0000256" key="8">
    <source>
        <dbReference type="ARBA" id="ARBA00022723"/>
    </source>
</evidence>
<dbReference type="NCBIfam" id="TIGR00970">
    <property type="entry name" value="leuA_yeast"/>
    <property type="match status" value="1"/>
</dbReference>
<keyword evidence="9 10" id="KW-0100">Branched-chain amino acid biosynthesis</keyword>
<dbReference type="Pfam" id="PF22615">
    <property type="entry name" value="IPMS_D2"/>
    <property type="match status" value="1"/>
</dbReference>
<keyword evidence="5 10" id="KW-0432">Leucine biosynthesis</keyword>
<dbReference type="Proteomes" id="UP001500655">
    <property type="component" value="Unassembled WGS sequence"/>
</dbReference>
<accession>A0ABP4W9F3</accession>
<dbReference type="Gene3D" id="3.20.20.70">
    <property type="entry name" value="Aldolase class I"/>
    <property type="match status" value="1"/>
</dbReference>
<dbReference type="InterPro" id="IPR039371">
    <property type="entry name" value="LeuA_N_DRE-TIM"/>
</dbReference>
<dbReference type="InterPro" id="IPR002034">
    <property type="entry name" value="AIPM/Hcit_synth_CS"/>
</dbReference>
<keyword evidence="6 10" id="KW-0028">Amino-acid biosynthesis</keyword>
<dbReference type="PROSITE" id="PS50991">
    <property type="entry name" value="PYR_CT"/>
    <property type="match status" value="1"/>
</dbReference>
<evidence type="ECO:0000256" key="1">
    <source>
        <dbReference type="ARBA" id="ARBA00000064"/>
    </source>
</evidence>
<dbReference type="InterPro" id="IPR013709">
    <property type="entry name" value="2-isopropylmalate_synth_dimer"/>
</dbReference>
<evidence type="ECO:0000256" key="3">
    <source>
        <dbReference type="ARBA" id="ARBA00009767"/>
    </source>
</evidence>
<dbReference type="InterPro" id="IPR000891">
    <property type="entry name" value="PYR_CT"/>
</dbReference>
<reference evidence="13" key="1">
    <citation type="journal article" date="2019" name="Int. J. Syst. Evol. Microbiol.">
        <title>The Global Catalogue of Microorganisms (GCM) 10K type strain sequencing project: providing services to taxonomists for standard genome sequencing and annotation.</title>
        <authorList>
            <consortium name="The Broad Institute Genomics Platform"/>
            <consortium name="The Broad Institute Genome Sequencing Center for Infectious Disease"/>
            <person name="Wu L."/>
            <person name="Ma J."/>
        </authorList>
    </citation>
    <scope>NUCLEOTIDE SEQUENCE [LARGE SCALE GENOMIC DNA]</scope>
    <source>
        <strain evidence="13">JCM 13249</strain>
    </source>
</reference>
<keyword evidence="7 10" id="KW-0808">Transferase</keyword>
<evidence type="ECO:0000256" key="10">
    <source>
        <dbReference type="HAMAP-Rule" id="MF_00572"/>
    </source>
</evidence>
<protein>
    <recommendedName>
        <fullName evidence="4 10">2-isopropylmalate synthase</fullName>
        <ecNumber evidence="4 10">2.3.3.13</ecNumber>
    </recommendedName>
    <alternativeName>
        <fullName evidence="10">Alpha-IPM synthase</fullName>
    </alternativeName>
    <alternativeName>
        <fullName evidence="10">Alpha-isopropylmalate synthase</fullName>
    </alternativeName>
</protein>
<name>A0ABP4W9F3_9ACTN</name>
<feature type="binding site" evidence="10">
    <location>
        <position position="247"/>
    </location>
    <ligand>
        <name>Mg(2+)</name>
        <dbReference type="ChEBI" id="CHEBI:18420"/>
    </ligand>
</feature>
<keyword evidence="10" id="KW-0963">Cytoplasm</keyword>
<evidence type="ECO:0000256" key="7">
    <source>
        <dbReference type="ARBA" id="ARBA00022679"/>
    </source>
</evidence>
<comment type="catalytic activity">
    <reaction evidence="1 10">
        <text>3-methyl-2-oxobutanoate + acetyl-CoA + H2O = (2S)-2-isopropylmalate + CoA + H(+)</text>
        <dbReference type="Rhea" id="RHEA:21524"/>
        <dbReference type="ChEBI" id="CHEBI:1178"/>
        <dbReference type="ChEBI" id="CHEBI:11851"/>
        <dbReference type="ChEBI" id="CHEBI:15377"/>
        <dbReference type="ChEBI" id="CHEBI:15378"/>
        <dbReference type="ChEBI" id="CHEBI:57287"/>
        <dbReference type="ChEBI" id="CHEBI:57288"/>
        <dbReference type="EC" id="2.3.3.13"/>
    </reaction>
</comment>
<dbReference type="SUPFAM" id="SSF89000">
    <property type="entry name" value="post-HMGL domain-like"/>
    <property type="match status" value="1"/>
</dbReference>
<comment type="pathway">
    <text evidence="2 10">Amino-acid biosynthesis; L-leucine biosynthesis; L-leucine from 3-methyl-2-oxobutanoate: step 1/4.</text>
</comment>
<dbReference type="HAMAP" id="MF_00572">
    <property type="entry name" value="LeuA_type2"/>
    <property type="match status" value="1"/>
</dbReference>
<feature type="domain" description="Pyruvate carboxyltransferase" evidence="11">
    <location>
        <begin position="31"/>
        <end position="306"/>
    </location>
</feature>
<comment type="subcellular location">
    <subcellularLocation>
        <location evidence="10">Cytoplasm</location>
    </subcellularLocation>
</comment>
<comment type="caution">
    <text evidence="12">The sequence shown here is derived from an EMBL/GenBank/DDBJ whole genome shotgun (WGS) entry which is preliminary data.</text>
</comment>
<proteinExistence type="inferred from homology"/>
<comment type="cofactor">
    <cofactor evidence="10">
        <name>Mg(2+)</name>
        <dbReference type="ChEBI" id="CHEBI:18420"/>
    </cofactor>
</comment>
<dbReference type="InterPro" id="IPR005668">
    <property type="entry name" value="IPM_Synthase"/>
</dbReference>
<dbReference type="NCBIfam" id="NF002991">
    <property type="entry name" value="PRK03739.1"/>
    <property type="match status" value="1"/>
</dbReference>
<dbReference type="PANTHER" id="PTHR46911">
    <property type="match status" value="1"/>
</dbReference>
<comment type="subunit">
    <text evidence="10">Homodimer.</text>
</comment>
<feature type="binding site" evidence="10">
    <location>
        <position position="245"/>
    </location>
    <ligand>
        <name>Mg(2+)</name>
        <dbReference type="ChEBI" id="CHEBI:18420"/>
    </ligand>
</feature>
<feature type="region of interest" description="Regulatory domain" evidence="10">
    <location>
        <begin position="448"/>
        <end position="561"/>
    </location>
</feature>
<dbReference type="Pfam" id="PF00682">
    <property type="entry name" value="HMGL-like"/>
    <property type="match status" value="1"/>
</dbReference>
<keyword evidence="8 10" id="KW-0479">Metal-binding</keyword>
<sequence>MPVHRYQPYQQVFDVELPDRAWPTRVTTTAPRWCAVDLRDGNQALIDPMSPERKRRMFMLLVQMGYKEIEVGFPAASQTDYDFIRQLIEEDLIPDDVTIQVLTQCREHLIDRTFESLRGAKRAIVHFYNSTSVLQRRVVFGLDKDGITDIATTGARLCKKYAEIHTPDTQIFYEYSPESYTGTELSYALEICSAVIEAIDPTPDWPLIINLPATVEMATPNVYADSIEWMHRNLPRRESVILSLHPHNDRGTGVAAAELGLLAGADRIEGCLFGNGERTGNVDLVTLGLNLFSQGIDPQINFANIDEIKRTVEYCNQLPVHERHPYAGDLVYTSFSGSHQDAIKKGFDWLDRDAAAAGTAVADFTWGVPYLPIDPKDVGRSYEAVIRVNSQSGKGGVAYIMKEEHNLDLPRRLQIEFSGVVQRHTDDEGGEVLPGAMWEIFSQEYLVDHQINPTVAVSTYSAATVDGKVELVAEGGPTGQLTGVGNGPIDAFVNALSDVDISVRVLDYAEHAMSSGGDAQAAAYVECEVNGGTYWGVGIDANIVTASLRAVASAVNRGTRG</sequence>
<gene>
    <name evidence="10 12" type="primary">leuA</name>
    <name evidence="12" type="ORF">GCM10009681_19560</name>
</gene>
<dbReference type="Pfam" id="PF08502">
    <property type="entry name" value="LeuA_dimer"/>
    <property type="match status" value="1"/>
</dbReference>
<organism evidence="12 13">
    <name type="scientific">Luedemannella helvata</name>
    <dbReference type="NCBI Taxonomy" id="349315"/>
    <lineage>
        <taxon>Bacteria</taxon>
        <taxon>Bacillati</taxon>
        <taxon>Actinomycetota</taxon>
        <taxon>Actinomycetes</taxon>
        <taxon>Micromonosporales</taxon>
        <taxon>Micromonosporaceae</taxon>
        <taxon>Luedemannella</taxon>
    </lineage>
</organism>
<evidence type="ECO:0000256" key="2">
    <source>
        <dbReference type="ARBA" id="ARBA00004689"/>
    </source>
</evidence>
<dbReference type="PROSITE" id="PS00816">
    <property type="entry name" value="AIPM_HOMOCIT_SYNTH_2"/>
    <property type="match status" value="1"/>
</dbReference>
<dbReference type="InterPro" id="IPR036230">
    <property type="entry name" value="LeuA_allosteric_dom_sf"/>
</dbReference>
<comment type="function">
    <text evidence="10">Catalyzes the condensation of the acetyl group of acetyl-CoA with 3-methyl-2-oxobutanoate (2-ketoisovalerate) to form 3-carboxy-3-hydroxy-4-methylpentanoate (2-isopropylmalate).</text>
</comment>
<keyword evidence="13" id="KW-1185">Reference proteome</keyword>
<dbReference type="SMART" id="SM00917">
    <property type="entry name" value="LeuA_dimer"/>
    <property type="match status" value="1"/>
</dbReference>
<dbReference type="SUPFAM" id="SSF110921">
    <property type="entry name" value="2-isopropylmalate synthase LeuA, allosteric (dimerisation) domain"/>
    <property type="match status" value="1"/>
</dbReference>
<dbReference type="Gene3D" id="3.30.160.270">
    <property type="match status" value="1"/>
</dbReference>
<keyword evidence="10" id="KW-0460">Magnesium</keyword>
<evidence type="ECO:0000256" key="9">
    <source>
        <dbReference type="ARBA" id="ARBA00023304"/>
    </source>
</evidence>
<evidence type="ECO:0000256" key="4">
    <source>
        <dbReference type="ARBA" id="ARBA00012973"/>
    </source>
</evidence>
<comment type="similarity">
    <text evidence="3 10">Belongs to the alpha-IPM synthase/homocitrate synthase family. LeuA type 2 subfamily.</text>
</comment>
<dbReference type="SUPFAM" id="SSF51569">
    <property type="entry name" value="Aldolase"/>
    <property type="match status" value="1"/>
</dbReference>
<dbReference type="PROSITE" id="PS00815">
    <property type="entry name" value="AIPM_HOMOCIT_SYNTH_1"/>
    <property type="match status" value="1"/>
</dbReference>